<keyword evidence="8 12" id="KW-0238">DNA-binding</keyword>
<dbReference type="PANTHER" id="PTHR46600">
    <property type="entry name" value="THAP DOMAIN-CONTAINING"/>
    <property type="match status" value="1"/>
</dbReference>
<evidence type="ECO:0000313" key="16">
    <source>
        <dbReference type="Proteomes" id="UP000324832"/>
    </source>
</evidence>
<evidence type="ECO:0000256" key="1">
    <source>
        <dbReference type="ARBA" id="ARBA00004642"/>
    </source>
</evidence>
<dbReference type="SUPFAM" id="SSF57716">
    <property type="entry name" value="Glucocorticoid receptor-like (DNA-binding domain)"/>
    <property type="match status" value="1"/>
</dbReference>
<comment type="similarity">
    <text evidence="2">Belongs to the THAP1 family.</text>
</comment>
<accession>A0A5E4Q381</accession>
<feature type="compositionally biased region" description="Polar residues" evidence="13">
    <location>
        <begin position="127"/>
        <end position="173"/>
    </location>
</feature>
<dbReference type="Proteomes" id="UP000324832">
    <property type="component" value="Unassembled WGS sequence"/>
</dbReference>
<proteinExistence type="inferred from homology"/>
<dbReference type="AlphaFoldDB" id="A0A5E4Q381"/>
<keyword evidence="4 12" id="KW-0863">Zinc-finger</keyword>
<evidence type="ECO:0000313" key="15">
    <source>
        <dbReference type="EMBL" id="VVC91563.1"/>
    </source>
</evidence>
<keyword evidence="9" id="KW-0804">Transcription</keyword>
<keyword evidence="11" id="KW-0131">Cell cycle</keyword>
<feature type="compositionally biased region" description="Basic and acidic residues" evidence="13">
    <location>
        <begin position="200"/>
        <end position="215"/>
    </location>
</feature>
<evidence type="ECO:0000256" key="9">
    <source>
        <dbReference type="ARBA" id="ARBA00023163"/>
    </source>
</evidence>
<dbReference type="Gene3D" id="6.20.210.20">
    <property type="entry name" value="THAP domain"/>
    <property type="match status" value="1"/>
</dbReference>
<protein>
    <recommendedName>
        <fullName evidence="14">THAP-type domain-containing protein</fullName>
    </recommendedName>
</protein>
<sequence length="278" mass="31888">MSYCVVNNCINSSGLLNENTGFSFHRFPKGPEHRNKWVEVIRKNRKDDNWSPTHYSIICSAHFKESDFYITKSGRQKLRRRSMPTKNLDYTTLNCPIDISASFLDYLKCMKTSGDSSNTNSNDVSNQKILTTTPNNSSPIQSKTCISASQSSFRGASPNQSRISVSPTKSSKNAPKKSFRTDAPPNPSRMDTSTPDSDTSDEKESPKQKINKPDNDSELCSALEIKFKNRLKKYQLLEKTTKKKLRCLQQKHRRLMKREMTLKVELRELENNQEYEPK</sequence>
<name>A0A5E4Q381_9NEOP</name>
<evidence type="ECO:0000256" key="6">
    <source>
        <dbReference type="ARBA" id="ARBA00023015"/>
    </source>
</evidence>
<dbReference type="InterPro" id="IPR026516">
    <property type="entry name" value="THAP1/10"/>
</dbReference>
<comment type="subcellular location">
    <subcellularLocation>
        <location evidence="1">Nucleus</location>
        <location evidence="1">Nucleoplasm</location>
    </subcellularLocation>
</comment>
<keyword evidence="16" id="KW-1185">Reference proteome</keyword>
<evidence type="ECO:0000256" key="13">
    <source>
        <dbReference type="SAM" id="MobiDB-lite"/>
    </source>
</evidence>
<evidence type="ECO:0000259" key="14">
    <source>
        <dbReference type="PROSITE" id="PS50950"/>
    </source>
</evidence>
<evidence type="ECO:0000256" key="3">
    <source>
        <dbReference type="ARBA" id="ARBA00022723"/>
    </source>
</evidence>
<evidence type="ECO:0000256" key="11">
    <source>
        <dbReference type="ARBA" id="ARBA00023306"/>
    </source>
</evidence>
<evidence type="ECO:0000256" key="5">
    <source>
        <dbReference type="ARBA" id="ARBA00022833"/>
    </source>
</evidence>
<dbReference type="PROSITE" id="PS50950">
    <property type="entry name" value="ZF_THAP"/>
    <property type="match status" value="1"/>
</dbReference>
<keyword evidence="10" id="KW-0539">Nucleus</keyword>
<dbReference type="GO" id="GO:0043565">
    <property type="term" value="F:sequence-specific DNA binding"/>
    <property type="evidence" value="ECO:0007669"/>
    <property type="project" value="InterPro"/>
</dbReference>
<dbReference type="GO" id="GO:0005654">
    <property type="term" value="C:nucleoplasm"/>
    <property type="evidence" value="ECO:0007669"/>
    <property type="project" value="UniProtKB-SubCell"/>
</dbReference>
<dbReference type="PANTHER" id="PTHR46600:SF1">
    <property type="entry name" value="THAP DOMAIN-CONTAINING PROTEIN 1"/>
    <property type="match status" value="1"/>
</dbReference>
<keyword evidence="6" id="KW-0805">Transcription regulation</keyword>
<feature type="domain" description="THAP-type" evidence="14">
    <location>
        <begin position="1"/>
        <end position="87"/>
    </location>
</feature>
<evidence type="ECO:0000256" key="4">
    <source>
        <dbReference type="ARBA" id="ARBA00022771"/>
    </source>
</evidence>
<dbReference type="InterPro" id="IPR006612">
    <property type="entry name" value="THAP_Znf"/>
</dbReference>
<feature type="compositionally biased region" description="Low complexity" evidence="13">
    <location>
        <begin position="114"/>
        <end position="126"/>
    </location>
</feature>
<feature type="region of interest" description="Disordered" evidence="13">
    <location>
        <begin position="114"/>
        <end position="216"/>
    </location>
</feature>
<dbReference type="SMART" id="SM00980">
    <property type="entry name" value="THAP"/>
    <property type="match status" value="1"/>
</dbReference>
<dbReference type="InterPro" id="IPR038441">
    <property type="entry name" value="THAP_Znf_sf"/>
</dbReference>
<evidence type="ECO:0000256" key="10">
    <source>
        <dbReference type="ARBA" id="ARBA00023242"/>
    </source>
</evidence>
<keyword evidence="3" id="KW-0479">Metal-binding</keyword>
<dbReference type="GO" id="GO:0008270">
    <property type="term" value="F:zinc ion binding"/>
    <property type="evidence" value="ECO:0007669"/>
    <property type="project" value="UniProtKB-KW"/>
</dbReference>
<evidence type="ECO:0000256" key="12">
    <source>
        <dbReference type="PROSITE-ProRule" id="PRU00309"/>
    </source>
</evidence>
<gene>
    <name evidence="15" type="ORF">LSINAPIS_LOCUS4207</name>
</gene>
<dbReference type="Pfam" id="PF05485">
    <property type="entry name" value="THAP"/>
    <property type="match status" value="1"/>
</dbReference>
<evidence type="ECO:0000256" key="8">
    <source>
        <dbReference type="ARBA" id="ARBA00023125"/>
    </source>
</evidence>
<dbReference type="EMBL" id="FZQP02001089">
    <property type="protein sequence ID" value="VVC91563.1"/>
    <property type="molecule type" value="Genomic_DNA"/>
</dbReference>
<evidence type="ECO:0000256" key="2">
    <source>
        <dbReference type="ARBA" id="ARBA00006177"/>
    </source>
</evidence>
<reference evidence="15 16" key="1">
    <citation type="submission" date="2017-07" db="EMBL/GenBank/DDBJ databases">
        <authorList>
            <person name="Talla V."/>
            <person name="Backstrom N."/>
        </authorList>
    </citation>
    <scope>NUCLEOTIDE SEQUENCE [LARGE SCALE GENOMIC DNA]</scope>
</reference>
<keyword evidence="7" id="KW-0175">Coiled coil</keyword>
<keyword evidence="5" id="KW-0862">Zinc</keyword>
<dbReference type="SMART" id="SM00692">
    <property type="entry name" value="DM3"/>
    <property type="match status" value="1"/>
</dbReference>
<evidence type="ECO:0000256" key="7">
    <source>
        <dbReference type="ARBA" id="ARBA00023054"/>
    </source>
</evidence>
<organism evidence="15 16">
    <name type="scientific">Leptidea sinapis</name>
    <dbReference type="NCBI Taxonomy" id="189913"/>
    <lineage>
        <taxon>Eukaryota</taxon>
        <taxon>Metazoa</taxon>
        <taxon>Ecdysozoa</taxon>
        <taxon>Arthropoda</taxon>
        <taxon>Hexapoda</taxon>
        <taxon>Insecta</taxon>
        <taxon>Pterygota</taxon>
        <taxon>Neoptera</taxon>
        <taxon>Endopterygota</taxon>
        <taxon>Lepidoptera</taxon>
        <taxon>Glossata</taxon>
        <taxon>Ditrysia</taxon>
        <taxon>Papilionoidea</taxon>
        <taxon>Pieridae</taxon>
        <taxon>Dismorphiinae</taxon>
        <taxon>Leptidea</taxon>
    </lineage>
</organism>